<protein>
    <submittedName>
        <fullName evidence="5">6-phosphogluconate dehydrogenase (Decarboxylating)</fullName>
    </submittedName>
</protein>
<dbReference type="GO" id="GO:0006098">
    <property type="term" value="P:pentose-phosphate shunt"/>
    <property type="evidence" value="ECO:0007669"/>
    <property type="project" value="InterPro"/>
</dbReference>
<dbReference type="InterPro" id="IPR002204">
    <property type="entry name" value="3-OH-isobutyrate_DH-rel_CS"/>
</dbReference>
<name>A0A1G2RNL5_9BACT</name>
<evidence type="ECO:0000256" key="1">
    <source>
        <dbReference type="ARBA" id="ARBA00008419"/>
    </source>
</evidence>
<dbReference type="PRINTS" id="PR00076">
    <property type="entry name" value="6PGDHDRGNASE"/>
</dbReference>
<dbReference type="InterPro" id="IPR006115">
    <property type="entry name" value="6PGDH_NADP-bd"/>
</dbReference>
<dbReference type="GO" id="GO:0004616">
    <property type="term" value="F:phosphogluconate dehydrogenase (decarboxylating) activity"/>
    <property type="evidence" value="ECO:0007669"/>
    <property type="project" value="InterPro"/>
</dbReference>
<comment type="similarity">
    <text evidence="1">Belongs to the 6-phosphogluconate dehydrogenase family.</text>
</comment>
<keyword evidence="2" id="KW-0560">Oxidoreductase</keyword>
<dbReference type="InterPro" id="IPR006183">
    <property type="entry name" value="Pgluconate_DH"/>
</dbReference>
<keyword evidence="3" id="KW-0311">Gluconate utilization</keyword>
<proteinExistence type="inferred from homology"/>
<dbReference type="Pfam" id="PF00393">
    <property type="entry name" value="6PGD"/>
    <property type="match status" value="1"/>
</dbReference>
<gene>
    <name evidence="5" type="ORF">A2940_02225</name>
</gene>
<dbReference type="GO" id="GO:0019521">
    <property type="term" value="P:D-gluconate metabolic process"/>
    <property type="evidence" value="ECO:0007669"/>
    <property type="project" value="UniProtKB-KW"/>
</dbReference>
<evidence type="ECO:0000313" key="6">
    <source>
        <dbReference type="Proteomes" id="UP000178421"/>
    </source>
</evidence>
<feature type="domain" description="6-phosphogluconate dehydrogenase C-terminal" evidence="4">
    <location>
        <begin position="163"/>
        <end position="291"/>
    </location>
</feature>
<dbReference type="GO" id="GO:0050661">
    <property type="term" value="F:NADP binding"/>
    <property type="evidence" value="ECO:0007669"/>
    <property type="project" value="InterPro"/>
</dbReference>
<dbReference type="PANTHER" id="PTHR11811">
    <property type="entry name" value="6-PHOSPHOGLUCONATE DEHYDROGENASE"/>
    <property type="match status" value="1"/>
</dbReference>
<organism evidence="5 6">
    <name type="scientific">Candidatus Wildermuthbacteria bacterium RIFCSPLOWO2_01_FULL_48_29</name>
    <dbReference type="NCBI Taxonomy" id="1802462"/>
    <lineage>
        <taxon>Bacteria</taxon>
        <taxon>Candidatus Wildermuthiibacteriota</taxon>
    </lineage>
</organism>
<dbReference type="SUPFAM" id="SSF51735">
    <property type="entry name" value="NAD(P)-binding Rossmann-fold domains"/>
    <property type="match status" value="1"/>
</dbReference>
<dbReference type="SUPFAM" id="SSF48179">
    <property type="entry name" value="6-phosphogluconate dehydrogenase C-terminal domain-like"/>
    <property type="match status" value="1"/>
</dbReference>
<dbReference type="GO" id="GO:0016054">
    <property type="term" value="P:organic acid catabolic process"/>
    <property type="evidence" value="ECO:0007669"/>
    <property type="project" value="UniProtKB-ARBA"/>
</dbReference>
<dbReference type="Proteomes" id="UP000178421">
    <property type="component" value="Unassembled WGS sequence"/>
</dbReference>
<evidence type="ECO:0000259" key="4">
    <source>
        <dbReference type="SMART" id="SM01350"/>
    </source>
</evidence>
<dbReference type="InterPro" id="IPR008927">
    <property type="entry name" value="6-PGluconate_DH-like_C_sf"/>
</dbReference>
<reference evidence="5 6" key="1">
    <citation type="journal article" date="2016" name="Nat. Commun.">
        <title>Thousands of microbial genomes shed light on interconnected biogeochemical processes in an aquifer system.</title>
        <authorList>
            <person name="Anantharaman K."/>
            <person name="Brown C.T."/>
            <person name="Hug L.A."/>
            <person name="Sharon I."/>
            <person name="Castelle C.J."/>
            <person name="Probst A.J."/>
            <person name="Thomas B.C."/>
            <person name="Singh A."/>
            <person name="Wilkins M.J."/>
            <person name="Karaoz U."/>
            <person name="Brodie E.L."/>
            <person name="Williams K.H."/>
            <person name="Hubbard S.S."/>
            <person name="Banfield J.F."/>
        </authorList>
    </citation>
    <scope>NUCLEOTIDE SEQUENCE [LARGE SCALE GENOMIC DNA]</scope>
</reference>
<dbReference type="NCBIfam" id="TIGR00872">
    <property type="entry name" value="gnd_rel"/>
    <property type="match status" value="1"/>
</dbReference>
<dbReference type="InterPro" id="IPR006114">
    <property type="entry name" value="6PGDH_C"/>
</dbReference>
<dbReference type="EMBL" id="MHUH01000003">
    <property type="protein sequence ID" value="OHA74436.1"/>
    <property type="molecule type" value="Genomic_DNA"/>
</dbReference>
<dbReference type="InterPro" id="IPR013328">
    <property type="entry name" value="6PGD_dom2"/>
</dbReference>
<comment type="caution">
    <text evidence="5">The sequence shown here is derived from an EMBL/GenBank/DDBJ whole genome shotgun (WGS) entry which is preliminary data.</text>
</comment>
<evidence type="ECO:0000313" key="5">
    <source>
        <dbReference type="EMBL" id="OHA74436.1"/>
    </source>
</evidence>
<evidence type="ECO:0000256" key="2">
    <source>
        <dbReference type="ARBA" id="ARBA00023002"/>
    </source>
</evidence>
<dbReference type="SMART" id="SM01350">
    <property type="entry name" value="6PGD"/>
    <property type="match status" value="1"/>
</dbReference>
<accession>A0A1G2RNL5</accession>
<dbReference type="Gene3D" id="3.40.50.720">
    <property type="entry name" value="NAD(P)-binding Rossmann-like Domain"/>
    <property type="match status" value="1"/>
</dbReference>
<dbReference type="PROSITE" id="PS00895">
    <property type="entry name" value="3_HYDROXYISOBUT_DH"/>
    <property type="match status" value="1"/>
</dbReference>
<dbReference type="InterPro" id="IPR036291">
    <property type="entry name" value="NAD(P)-bd_dom_sf"/>
</dbReference>
<dbReference type="Pfam" id="PF03446">
    <property type="entry name" value="NAD_binding_2"/>
    <property type="match status" value="1"/>
</dbReference>
<dbReference type="Gene3D" id="1.10.1040.10">
    <property type="entry name" value="N-(1-d-carboxylethyl)-l-norvaline Dehydrogenase, domain 2"/>
    <property type="match status" value="1"/>
</dbReference>
<dbReference type="NCBIfam" id="NF007161">
    <property type="entry name" value="PRK09599.1"/>
    <property type="match status" value="1"/>
</dbReference>
<sequence>MKKQIGYIGLGKMGSVMVARLGKRGWSVATYDVNGQGTAESIKQLVARLKKPRVIWMMVPAGDPVDRVLFQDNGLVVLLEKGDIVLDGGNSFYEDSMRRSEKLQGIGVTFMDVGVSGGPATVQEGKPALMIGGDKKVFEKLKFLFRDLTRRESFRYMGESGAGHFVKMVHNGIEYGMMQSLAEGFVLLKQSPFGLDVQEVAGVYNHGSVIESRLTGWLEQGLKKYGQELKAVSGSVAHTGEGEWTVKTARKLQVFTPVIKAALDFRLQSGRKQSYAGKILMMLRNQFGGHSIK</sequence>
<evidence type="ECO:0000256" key="3">
    <source>
        <dbReference type="ARBA" id="ARBA00023064"/>
    </source>
</evidence>
<dbReference type="InterPro" id="IPR004849">
    <property type="entry name" value="6DGDH_YqeC"/>
</dbReference>
<dbReference type="AlphaFoldDB" id="A0A1G2RNL5"/>